<keyword evidence="3" id="KW-1185">Reference proteome</keyword>
<dbReference type="GO" id="GO:0006355">
    <property type="term" value="P:regulation of DNA-templated transcription"/>
    <property type="evidence" value="ECO:0007669"/>
    <property type="project" value="InterPro"/>
</dbReference>
<keyword evidence="1" id="KW-0472">Membrane</keyword>
<feature type="transmembrane region" description="Helical" evidence="1">
    <location>
        <begin position="6"/>
        <end position="24"/>
    </location>
</feature>
<organism evidence="2 3">
    <name type="scientific">Gluconobacter wancherniae NBRC 103581</name>
    <dbReference type="NCBI Taxonomy" id="656744"/>
    <lineage>
        <taxon>Bacteria</taxon>
        <taxon>Pseudomonadati</taxon>
        <taxon>Pseudomonadota</taxon>
        <taxon>Alphaproteobacteria</taxon>
        <taxon>Acetobacterales</taxon>
        <taxon>Acetobacteraceae</taxon>
        <taxon>Gluconobacter</taxon>
    </lineage>
</organism>
<protein>
    <recommendedName>
        <fullName evidence="4">Phage shock protein B</fullName>
    </recommendedName>
</protein>
<keyword evidence="1" id="KW-0812">Transmembrane</keyword>
<dbReference type="EMBL" id="BJUZ01000002">
    <property type="protein sequence ID" value="GEK93697.1"/>
    <property type="molecule type" value="Genomic_DNA"/>
</dbReference>
<name>A0A511B7B3_9PROT</name>
<dbReference type="InterPro" id="IPR009554">
    <property type="entry name" value="Phageshock_PspB"/>
</dbReference>
<reference evidence="2 3" key="1">
    <citation type="submission" date="2019-07" db="EMBL/GenBank/DDBJ databases">
        <title>Whole genome shotgun sequence of Gluconobacter wancherniae NBRC 103581.</title>
        <authorList>
            <person name="Hosoyama A."/>
            <person name="Uohara A."/>
            <person name="Ohji S."/>
            <person name="Ichikawa N."/>
        </authorList>
    </citation>
    <scope>NUCLEOTIDE SEQUENCE [LARGE SCALE GENOMIC DNA]</scope>
    <source>
        <strain evidence="2 3">NBRC 103581</strain>
    </source>
</reference>
<sequence length="75" mass="8410">MDIVGLVAVPCFFGTIIYIVHALLQGRRTRTTADPTLHLALSQAEAQAARLEERIDHLERILDEDAPGWRARSSR</sequence>
<dbReference type="Proteomes" id="UP000321230">
    <property type="component" value="Unassembled WGS sequence"/>
</dbReference>
<evidence type="ECO:0000313" key="2">
    <source>
        <dbReference type="EMBL" id="GEK93697.1"/>
    </source>
</evidence>
<accession>A0A511B7B3</accession>
<evidence type="ECO:0000313" key="3">
    <source>
        <dbReference type="Proteomes" id="UP000321230"/>
    </source>
</evidence>
<dbReference type="RefSeq" id="WP_146795718.1">
    <property type="nucleotide sequence ID" value="NZ_BARC01000003.1"/>
</dbReference>
<dbReference type="OrthoDB" id="7365677at2"/>
<proteinExistence type="predicted"/>
<comment type="caution">
    <text evidence="2">The sequence shown here is derived from an EMBL/GenBank/DDBJ whole genome shotgun (WGS) entry which is preliminary data.</text>
</comment>
<evidence type="ECO:0008006" key="4">
    <source>
        <dbReference type="Google" id="ProtNLM"/>
    </source>
</evidence>
<gene>
    <name evidence="2" type="ORF">GWA01_14670</name>
</gene>
<evidence type="ECO:0000256" key="1">
    <source>
        <dbReference type="SAM" id="Phobius"/>
    </source>
</evidence>
<keyword evidence="1" id="KW-1133">Transmembrane helix</keyword>
<dbReference type="AlphaFoldDB" id="A0A511B7B3"/>
<dbReference type="GO" id="GO:0009271">
    <property type="term" value="P:phage shock"/>
    <property type="evidence" value="ECO:0007669"/>
    <property type="project" value="InterPro"/>
</dbReference>
<dbReference type="Pfam" id="PF06667">
    <property type="entry name" value="PspB"/>
    <property type="match status" value="1"/>
</dbReference>